<organism evidence="2 3">
    <name type="scientific">Hoeflea marina</name>
    <dbReference type="NCBI Taxonomy" id="274592"/>
    <lineage>
        <taxon>Bacteria</taxon>
        <taxon>Pseudomonadati</taxon>
        <taxon>Pseudomonadota</taxon>
        <taxon>Alphaproteobacteria</taxon>
        <taxon>Hyphomicrobiales</taxon>
        <taxon>Rhizobiaceae</taxon>
        <taxon>Hoeflea</taxon>
    </lineage>
</organism>
<dbReference type="AlphaFoldDB" id="A0A317PQ73"/>
<accession>A0A317PQ73</accession>
<gene>
    <name evidence="2" type="ORF">DFR52_10119</name>
</gene>
<feature type="chain" id="PRO_5016423250" evidence="1">
    <location>
        <begin position="39"/>
        <end position="151"/>
    </location>
</feature>
<keyword evidence="3" id="KW-1185">Reference proteome</keyword>
<reference evidence="2 3" key="1">
    <citation type="submission" date="2018-05" db="EMBL/GenBank/DDBJ databases">
        <title>Genomic Encyclopedia of Type Strains, Phase IV (KMG-IV): sequencing the most valuable type-strain genomes for metagenomic binning, comparative biology and taxonomic classification.</title>
        <authorList>
            <person name="Goeker M."/>
        </authorList>
    </citation>
    <scope>NUCLEOTIDE SEQUENCE [LARGE SCALE GENOMIC DNA]</scope>
    <source>
        <strain evidence="2 3">DSM 16791</strain>
    </source>
</reference>
<dbReference type="RefSeq" id="WP_110029918.1">
    <property type="nucleotide sequence ID" value="NZ_QGTR01000001.1"/>
</dbReference>
<dbReference type="OrthoDB" id="9808546at2"/>
<dbReference type="EMBL" id="QGTR01000001">
    <property type="protein sequence ID" value="PWW03339.1"/>
    <property type="molecule type" value="Genomic_DNA"/>
</dbReference>
<evidence type="ECO:0000256" key="1">
    <source>
        <dbReference type="SAM" id="SignalP"/>
    </source>
</evidence>
<name>A0A317PQ73_9HYPH</name>
<feature type="signal peptide" evidence="1">
    <location>
        <begin position="1"/>
        <end position="38"/>
    </location>
</feature>
<proteinExistence type="predicted"/>
<comment type="caution">
    <text evidence="2">The sequence shown here is derived from an EMBL/GenBank/DDBJ whole genome shotgun (WGS) entry which is preliminary data.</text>
</comment>
<protein>
    <submittedName>
        <fullName evidence="2">Uncharacterized protein</fullName>
    </submittedName>
</protein>
<sequence length="151" mass="16511">MSIRTSRRPAGAAALRLAMAGLLAITALMPVAATPARAFTGGNFPACEAPQVLTYIQKRFVWTDQHLLKRGLAIDAIHHPETNRVVPAGYGEPIGRLYCHATARMNDGHKREIWYLIEAGMGFAGIADNVEFCISGLDPFKVYGAWCRSVR</sequence>
<keyword evidence="1" id="KW-0732">Signal</keyword>
<evidence type="ECO:0000313" key="2">
    <source>
        <dbReference type="EMBL" id="PWW03339.1"/>
    </source>
</evidence>
<evidence type="ECO:0000313" key="3">
    <source>
        <dbReference type="Proteomes" id="UP000246352"/>
    </source>
</evidence>
<dbReference type="Proteomes" id="UP000246352">
    <property type="component" value="Unassembled WGS sequence"/>
</dbReference>